<comment type="caution">
    <text evidence="1">The sequence shown here is derived from an EMBL/GenBank/DDBJ whole genome shotgun (WGS) entry which is preliminary data.</text>
</comment>
<dbReference type="Proteomes" id="UP000265520">
    <property type="component" value="Unassembled WGS sequence"/>
</dbReference>
<reference evidence="1 2" key="1">
    <citation type="journal article" date="2018" name="Front. Plant Sci.">
        <title>Red Clover (Trifolium pratense) and Zigzag Clover (T. medium) - A Picture of Genomic Similarities and Differences.</title>
        <authorList>
            <person name="Dluhosova J."/>
            <person name="Istvanek J."/>
            <person name="Nedelnik J."/>
            <person name="Repkova J."/>
        </authorList>
    </citation>
    <scope>NUCLEOTIDE SEQUENCE [LARGE SCALE GENOMIC DNA]</scope>
    <source>
        <strain evidence="2">cv. 10/8</strain>
        <tissue evidence="1">Leaf</tissue>
    </source>
</reference>
<protein>
    <submittedName>
        <fullName evidence="1">Uncharacterized protein</fullName>
    </submittedName>
</protein>
<evidence type="ECO:0000313" key="1">
    <source>
        <dbReference type="EMBL" id="MCI24159.1"/>
    </source>
</evidence>
<keyword evidence="2" id="KW-1185">Reference proteome</keyword>
<organism evidence="1 2">
    <name type="scientific">Trifolium medium</name>
    <dbReference type="NCBI Taxonomy" id="97028"/>
    <lineage>
        <taxon>Eukaryota</taxon>
        <taxon>Viridiplantae</taxon>
        <taxon>Streptophyta</taxon>
        <taxon>Embryophyta</taxon>
        <taxon>Tracheophyta</taxon>
        <taxon>Spermatophyta</taxon>
        <taxon>Magnoliopsida</taxon>
        <taxon>eudicotyledons</taxon>
        <taxon>Gunneridae</taxon>
        <taxon>Pentapetalae</taxon>
        <taxon>rosids</taxon>
        <taxon>fabids</taxon>
        <taxon>Fabales</taxon>
        <taxon>Fabaceae</taxon>
        <taxon>Papilionoideae</taxon>
        <taxon>50 kb inversion clade</taxon>
        <taxon>NPAAA clade</taxon>
        <taxon>Hologalegina</taxon>
        <taxon>IRL clade</taxon>
        <taxon>Trifolieae</taxon>
        <taxon>Trifolium</taxon>
    </lineage>
</organism>
<accession>A0A392QJM5</accession>
<feature type="non-terminal residue" evidence="1">
    <location>
        <position position="1"/>
    </location>
</feature>
<name>A0A392QJM5_9FABA</name>
<dbReference type="AlphaFoldDB" id="A0A392QJM5"/>
<dbReference type="EMBL" id="LXQA010139891">
    <property type="protein sequence ID" value="MCI24159.1"/>
    <property type="molecule type" value="Genomic_DNA"/>
</dbReference>
<evidence type="ECO:0000313" key="2">
    <source>
        <dbReference type="Proteomes" id="UP000265520"/>
    </source>
</evidence>
<proteinExistence type="predicted"/>
<sequence>PERFDIRVASCSGGGGGFVSRSLLSGDGLGALFLISYLPLWLTDDGGALSQRFPEVVLIQGFSGNLHRAGSFGGYSFLNVGDCFWTQF</sequence>